<dbReference type="AlphaFoldDB" id="A0A839QED0"/>
<dbReference type="GO" id="GO:0043565">
    <property type="term" value="F:sequence-specific DNA binding"/>
    <property type="evidence" value="ECO:0007669"/>
    <property type="project" value="TreeGrafter"/>
</dbReference>
<accession>A0A839QED0</accession>
<name>A0A839QED0_9MICC</name>
<dbReference type="RefSeq" id="WP_183509885.1">
    <property type="nucleotide sequence ID" value="NZ_BAABGK010000017.1"/>
</dbReference>
<dbReference type="PANTHER" id="PTHR30154">
    <property type="entry name" value="LEUCINE-RESPONSIVE REGULATORY PROTEIN"/>
    <property type="match status" value="1"/>
</dbReference>
<dbReference type="GO" id="GO:0043200">
    <property type="term" value="P:response to amino acid"/>
    <property type="evidence" value="ECO:0007669"/>
    <property type="project" value="TreeGrafter"/>
</dbReference>
<keyword evidence="2" id="KW-1185">Reference proteome</keyword>
<dbReference type="GO" id="GO:0005829">
    <property type="term" value="C:cytosol"/>
    <property type="evidence" value="ECO:0007669"/>
    <property type="project" value="TreeGrafter"/>
</dbReference>
<evidence type="ECO:0000313" key="1">
    <source>
        <dbReference type="EMBL" id="MBB2994509.1"/>
    </source>
</evidence>
<keyword evidence="1" id="KW-0238">DNA-binding</keyword>
<dbReference type="InterPro" id="IPR036390">
    <property type="entry name" value="WH_DNA-bd_sf"/>
</dbReference>
<dbReference type="PANTHER" id="PTHR30154:SF34">
    <property type="entry name" value="TRANSCRIPTIONAL REGULATOR AZLB"/>
    <property type="match status" value="1"/>
</dbReference>
<comment type="caution">
    <text evidence="1">The sequence shown here is derived from an EMBL/GenBank/DDBJ whole genome shotgun (WGS) entry which is preliminary data.</text>
</comment>
<evidence type="ECO:0000313" key="2">
    <source>
        <dbReference type="Proteomes" id="UP000523000"/>
    </source>
</evidence>
<organism evidence="1 2">
    <name type="scientific">Paeniglutamicibacter cryotolerans</name>
    <dbReference type="NCBI Taxonomy" id="670079"/>
    <lineage>
        <taxon>Bacteria</taxon>
        <taxon>Bacillati</taxon>
        <taxon>Actinomycetota</taxon>
        <taxon>Actinomycetes</taxon>
        <taxon>Micrococcales</taxon>
        <taxon>Micrococcaceae</taxon>
        <taxon>Paeniglutamicibacter</taxon>
    </lineage>
</organism>
<dbReference type="SUPFAM" id="SSF54909">
    <property type="entry name" value="Dimeric alpha+beta barrel"/>
    <property type="match status" value="1"/>
</dbReference>
<dbReference type="Pfam" id="PF13412">
    <property type="entry name" value="HTH_24"/>
    <property type="match status" value="1"/>
</dbReference>
<dbReference type="SUPFAM" id="SSF46785">
    <property type="entry name" value="Winged helix' DNA-binding domain"/>
    <property type="match status" value="1"/>
</dbReference>
<sequence>MQMLSERDLELIHALQIAPRVSWAAASEILDAHPAVLAQRWDNLRSMGAVWIAAQPTGHPRQQVISFTQVSCAPEHRDSIIRSLMEVSEVYSVDMLSQNHRLGIMLTGKSMSNVVNGTFNEITQLPGVTALHSNFSVQMHFTARDWHLSALGRSQIAALRELDGQQTHTDPGIAIREEHRPILSLLQQNGRCTAADVARVTGLSPTSARRQLSRVLHSDIITLRCDMAQALSGFPITAQWYARLPASQHAEAARALSTLPNMRMVCTTTGQANLLITMWLASVNDILDAQRSIETAATGIELLESALLISPSKRMGWLLRPDSTTTGRQVAPPLPLR</sequence>
<gene>
    <name evidence="1" type="ORF">E9229_000700</name>
</gene>
<reference evidence="1 2" key="1">
    <citation type="submission" date="2020-08" db="EMBL/GenBank/DDBJ databases">
        <title>Sequencing the genomes of 1000 actinobacteria strains.</title>
        <authorList>
            <person name="Klenk H.-P."/>
        </authorList>
    </citation>
    <scope>NUCLEOTIDE SEQUENCE [LARGE SCALE GENOMIC DNA]</scope>
    <source>
        <strain evidence="1 2">DSM 22826</strain>
    </source>
</reference>
<dbReference type="InterPro" id="IPR011008">
    <property type="entry name" value="Dimeric_a/b-barrel"/>
</dbReference>
<dbReference type="SMART" id="SM00344">
    <property type="entry name" value="HTH_ASNC"/>
    <property type="match status" value="1"/>
</dbReference>
<proteinExistence type="predicted"/>
<dbReference type="InterPro" id="IPR019888">
    <property type="entry name" value="Tscrpt_reg_AsnC-like"/>
</dbReference>
<dbReference type="InterPro" id="IPR036388">
    <property type="entry name" value="WH-like_DNA-bd_sf"/>
</dbReference>
<dbReference type="Gene3D" id="1.10.10.10">
    <property type="entry name" value="Winged helix-like DNA-binding domain superfamily/Winged helix DNA-binding domain"/>
    <property type="match status" value="1"/>
</dbReference>
<protein>
    <submittedName>
        <fullName evidence="1">DNA-binding Lrp family transcriptional regulator</fullName>
    </submittedName>
</protein>
<dbReference type="EMBL" id="JACHVS010000001">
    <property type="protein sequence ID" value="MBB2994509.1"/>
    <property type="molecule type" value="Genomic_DNA"/>
</dbReference>
<dbReference type="Proteomes" id="UP000523000">
    <property type="component" value="Unassembled WGS sequence"/>
</dbReference>